<name>A0A429XIQ3_9RICK</name>
<comment type="caution">
    <text evidence="12">The sequence shown here is derived from an EMBL/GenBank/DDBJ whole genome shotgun (WGS) entry which is preliminary data.</text>
</comment>
<evidence type="ECO:0000256" key="8">
    <source>
        <dbReference type="ARBA" id="ARBA00023004"/>
    </source>
</evidence>
<evidence type="ECO:0000256" key="6">
    <source>
        <dbReference type="ARBA" id="ARBA00022968"/>
    </source>
</evidence>
<sequence>MLSKNKLFKQRLFIIIITIFFAFIGLFIILYIFNENIVLYKTPSVLLNNKYDNNNLNYIRLGGIVKNGSVKYKGEYVMFTIYDNDGEIKTIYKGVIPSLFKEGQNVIVYGKLSDNNMFDAKELLAKHDENYRP</sequence>
<dbReference type="InterPro" id="IPR012340">
    <property type="entry name" value="NA-bd_OB-fold"/>
</dbReference>
<evidence type="ECO:0000256" key="5">
    <source>
        <dbReference type="ARBA" id="ARBA00022748"/>
    </source>
</evidence>
<evidence type="ECO:0000313" key="12">
    <source>
        <dbReference type="EMBL" id="RST65820.1"/>
    </source>
</evidence>
<keyword evidence="13" id="KW-1185">Reference proteome</keyword>
<evidence type="ECO:0000256" key="1">
    <source>
        <dbReference type="ARBA" id="ARBA00004370"/>
    </source>
</evidence>
<keyword evidence="4 10" id="KW-0479">Metal-binding</keyword>
<dbReference type="InterPro" id="IPR004329">
    <property type="entry name" value="CcmE"/>
</dbReference>
<evidence type="ECO:0000256" key="11">
    <source>
        <dbReference type="SAM" id="Phobius"/>
    </source>
</evidence>
<keyword evidence="2 10" id="KW-0349">Heme</keyword>
<keyword evidence="6" id="KW-0735">Signal-anchor</keyword>
<dbReference type="AlphaFoldDB" id="A0A429XIQ3"/>
<evidence type="ECO:0000256" key="9">
    <source>
        <dbReference type="ARBA" id="ARBA00023136"/>
    </source>
</evidence>
<evidence type="ECO:0000256" key="2">
    <source>
        <dbReference type="ARBA" id="ARBA00022617"/>
    </source>
</evidence>
<dbReference type="OrthoDB" id="9793584at2"/>
<dbReference type="GO" id="GO:0017003">
    <property type="term" value="P:protein-heme linkage"/>
    <property type="evidence" value="ECO:0007669"/>
    <property type="project" value="InterPro"/>
</dbReference>
<dbReference type="NCBIfam" id="NF009727">
    <property type="entry name" value="PRK13254.1-1"/>
    <property type="match status" value="1"/>
</dbReference>
<evidence type="ECO:0000256" key="3">
    <source>
        <dbReference type="ARBA" id="ARBA00022692"/>
    </source>
</evidence>
<feature type="binding site" description="axial binding residue" evidence="10">
    <location>
        <position position="131"/>
    </location>
    <ligand>
        <name>heme</name>
        <dbReference type="ChEBI" id="CHEBI:30413"/>
    </ligand>
    <ligandPart>
        <name>Fe</name>
        <dbReference type="ChEBI" id="CHEBI:18248"/>
    </ligandPart>
</feature>
<dbReference type="PANTHER" id="PTHR34128">
    <property type="entry name" value="CYTOCHROME C-TYPE BIOGENESIS PROTEIN CCME HOMOLOG, MITOCHONDRIAL"/>
    <property type="match status" value="1"/>
</dbReference>
<evidence type="ECO:0000256" key="7">
    <source>
        <dbReference type="ARBA" id="ARBA00022989"/>
    </source>
</evidence>
<dbReference type="EMBL" id="RXFM01000048">
    <property type="protein sequence ID" value="RST65820.1"/>
    <property type="molecule type" value="Genomic_DNA"/>
</dbReference>
<organism evidence="12 13">
    <name type="scientific">Candidatus Aquarickettsia rohweri</name>
    <dbReference type="NCBI Taxonomy" id="2602574"/>
    <lineage>
        <taxon>Bacteria</taxon>
        <taxon>Pseudomonadati</taxon>
        <taxon>Pseudomonadota</taxon>
        <taxon>Alphaproteobacteria</taxon>
        <taxon>Rickettsiales</taxon>
        <taxon>Candidatus Midichloriaceae</taxon>
        <taxon>Candidatus Aquarickettsia</taxon>
    </lineage>
</organism>
<keyword evidence="8 10" id="KW-0408">Iron</keyword>
<dbReference type="Proteomes" id="UP000279470">
    <property type="component" value="Unassembled WGS sequence"/>
</dbReference>
<feature type="transmembrane region" description="Helical" evidence="11">
    <location>
        <begin position="12"/>
        <end position="33"/>
    </location>
</feature>
<evidence type="ECO:0000256" key="4">
    <source>
        <dbReference type="ARBA" id="ARBA00022723"/>
    </source>
</evidence>
<accession>A0A429XIQ3</accession>
<dbReference type="GO" id="GO:0017004">
    <property type="term" value="P:cytochrome complex assembly"/>
    <property type="evidence" value="ECO:0007669"/>
    <property type="project" value="UniProtKB-KW"/>
</dbReference>
<dbReference type="PANTHER" id="PTHR34128:SF2">
    <property type="entry name" value="CYTOCHROME C-TYPE BIOGENESIS PROTEIN CCME HOMOLOG, MITOCHONDRIAL"/>
    <property type="match status" value="1"/>
</dbReference>
<feature type="binding site" description="covalent" evidence="10">
    <location>
        <position position="127"/>
    </location>
    <ligand>
        <name>heme</name>
        <dbReference type="ChEBI" id="CHEBI:30413"/>
    </ligand>
</feature>
<dbReference type="GO" id="GO:0005886">
    <property type="term" value="C:plasma membrane"/>
    <property type="evidence" value="ECO:0007669"/>
    <property type="project" value="InterPro"/>
</dbReference>
<keyword evidence="7 11" id="KW-1133">Transmembrane helix</keyword>
<dbReference type="RefSeq" id="WP_126044840.1">
    <property type="nucleotide sequence ID" value="NZ_RXFM01000048.1"/>
</dbReference>
<keyword evidence="5" id="KW-0201">Cytochrome c-type biogenesis</keyword>
<dbReference type="InterPro" id="IPR036127">
    <property type="entry name" value="CcmE-like_sf"/>
</dbReference>
<protein>
    <submittedName>
        <fullName evidence="12">Cytochrome c maturation protein CcmE</fullName>
    </submittedName>
</protein>
<dbReference type="SUPFAM" id="SSF82093">
    <property type="entry name" value="Heme chaperone CcmE"/>
    <property type="match status" value="1"/>
</dbReference>
<dbReference type="GO" id="GO:0046872">
    <property type="term" value="F:metal ion binding"/>
    <property type="evidence" value="ECO:0007669"/>
    <property type="project" value="UniProtKB-KW"/>
</dbReference>
<gene>
    <name evidence="12" type="primary">ccmE</name>
    <name evidence="12" type="ORF">EIC27_03975</name>
</gene>
<comment type="subcellular location">
    <subcellularLocation>
        <location evidence="1">Membrane</location>
    </subcellularLocation>
</comment>
<dbReference type="Pfam" id="PF03100">
    <property type="entry name" value="CcmE"/>
    <property type="match status" value="1"/>
</dbReference>
<dbReference type="Gene3D" id="2.40.50.140">
    <property type="entry name" value="Nucleic acid-binding proteins"/>
    <property type="match status" value="1"/>
</dbReference>
<keyword evidence="3 11" id="KW-0812">Transmembrane</keyword>
<evidence type="ECO:0000313" key="13">
    <source>
        <dbReference type="Proteomes" id="UP000279470"/>
    </source>
</evidence>
<dbReference type="GO" id="GO:0020037">
    <property type="term" value="F:heme binding"/>
    <property type="evidence" value="ECO:0007669"/>
    <property type="project" value="InterPro"/>
</dbReference>
<proteinExistence type="predicted"/>
<evidence type="ECO:0000256" key="10">
    <source>
        <dbReference type="PIRSR" id="PIRSR604329-50"/>
    </source>
</evidence>
<keyword evidence="9 11" id="KW-0472">Membrane</keyword>
<reference evidence="13" key="1">
    <citation type="submission" date="2018-11" db="EMBL/GenBank/DDBJ databases">
        <title>Phylogenetic, genomic, and biogeographic characterization of a novel and ubiquitous marine invertebrate-associated Rickettsiales parasite, Candidatus Marinoinvertebrata rohwerii, gen. nov., sp. nov.</title>
        <authorList>
            <person name="Klinges J.G."/>
            <person name="Rosales S.M."/>
            <person name="Mcminds R."/>
            <person name="Shaver E.C."/>
            <person name="Shantz A."/>
            <person name="Peters E.C."/>
            <person name="Burkepile D.E."/>
            <person name="Silliman B.R."/>
            <person name="Vega Thurber R.L."/>
        </authorList>
    </citation>
    <scope>NUCLEOTIDE SEQUENCE [LARGE SCALE GENOMIC DNA]</scope>
    <source>
        <strain evidence="13">a_cerv_44</strain>
    </source>
</reference>